<dbReference type="Proteomes" id="UP000198755">
    <property type="component" value="Unassembled WGS sequence"/>
</dbReference>
<dbReference type="PANTHER" id="PTHR33219">
    <property type="entry name" value="YLMG HOMOLOG PROTEIN 2, CHLOROPLASTIC"/>
    <property type="match status" value="1"/>
</dbReference>
<evidence type="ECO:0000313" key="3">
    <source>
        <dbReference type="EMBL" id="SFK75983.1"/>
    </source>
</evidence>
<comment type="similarity">
    <text evidence="1">Belongs to the YggT family.</text>
</comment>
<proteinExistence type="inferred from homology"/>
<gene>
    <name evidence="3" type="ORF">SAMN05444581_11843</name>
</gene>
<dbReference type="GO" id="GO:0016020">
    <property type="term" value="C:membrane"/>
    <property type="evidence" value="ECO:0007669"/>
    <property type="project" value="InterPro"/>
</dbReference>
<dbReference type="Pfam" id="PF02325">
    <property type="entry name" value="CCB3_YggT"/>
    <property type="match status" value="1"/>
</dbReference>
<dbReference type="STRING" id="1612308.SAMN05444581_11843"/>
<name>A0A1I4C5D2_9HYPH</name>
<evidence type="ECO:0000256" key="1">
    <source>
        <dbReference type="ARBA" id="ARBA00010894"/>
    </source>
</evidence>
<evidence type="ECO:0000313" key="4">
    <source>
        <dbReference type="Proteomes" id="UP000198755"/>
    </source>
</evidence>
<accession>A0A1I4C5D2</accession>
<feature type="transmembrane region" description="Helical" evidence="2">
    <location>
        <begin position="7"/>
        <end position="34"/>
    </location>
</feature>
<feature type="transmembrane region" description="Helical" evidence="2">
    <location>
        <begin position="74"/>
        <end position="95"/>
    </location>
</feature>
<dbReference type="AlphaFoldDB" id="A0A1I4C5D2"/>
<dbReference type="PANTHER" id="PTHR33219:SF14">
    <property type="entry name" value="PROTEIN COFACTOR ASSEMBLY OF COMPLEX C SUBUNIT B CCB3, CHLOROPLASTIC-RELATED"/>
    <property type="match status" value="1"/>
</dbReference>
<keyword evidence="2" id="KW-0472">Membrane</keyword>
<reference evidence="3 4" key="1">
    <citation type="submission" date="2016-10" db="EMBL/GenBank/DDBJ databases">
        <authorList>
            <person name="de Groot N.N."/>
        </authorList>
    </citation>
    <scope>NUCLEOTIDE SEQUENCE [LARGE SCALE GENOMIC DNA]</scope>
    <source>
        <strain evidence="3 4">NE2</strain>
    </source>
</reference>
<dbReference type="OrthoDB" id="9814445at2"/>
<keyword evidence="2" id="KW-1133">Transmembrane helix</keyword>
<dbReference type="RefSeq" id="WP_091685656.1">
    <property type="nucleotide sequence ID" value="NZ_FOSN01000018.1"/>
</dbReference>
<keyword evidence="2" id="KW-0812">Transmembrane</keyword>
<organism evidence="3 4">
    <name type="scientific">Methylocapsa palsarum</name>
    <dbReference type="NCBI Taxonomy" id="1612308"/>
    <lineage>
        <taxon>Bacteria</taxon>
        <taxon>Pseudomonadati</taxon>
        <taxon>Pseudomonadota</taxon>
        <taxon>Alphaproteobacteria</taxon>
        <taxon>Hyphomicrobiales</taxon>
        <taxon>Beijerinckiaceae</taxon>
        <taxon>Methylocapsa</taxon>
    </lineage>
</organism>
<evidence type="ECO:0000256" key="2">
    <source>
        <dbReference type="SAM" id="Phobius"/>
    </source>
</evidence>
<dbReference type="EMBL" id="FOSN01000018">
    <property type="protein sequence ID" value="SFK75983.1"/>
    <property type="molecule type" value="Genomic_DNA"/>
</dbReference>
<dbReference type="InterPro" id="IPR003425">
    <property type="entry name" value="CCB3/YggT"/>
</dbReference>
<protein>
    <submittedName>
        <fullName evidence="3">YggT family protein</fullName>
    </submittedName>
</protein>
<keyword evidence="4" id="KW-1185">Reference proteome</keyword>
<sequence length="96" mass="11075">MRAILDLIVVVLHLYTYVIIISAVLSWLVAFNIVNLHNDLVRSLWNGLNALTEPVLRPIRRQIPDLGGIDISPVIVLLLLYFIEQVIFLYIYPFVF</sequence>